<accession>A0A939PA58</accession>
<evidence type="ECO:0000256" key="1">
    <source>
        <dbReference type="SAM" id="MobiDB-lite"/>
    </source>
</evidence>
<feature type="transmembrane region" description="Helical" evidence="2">
    <location>
        <begin position="37"/>
        <end position="56"/>
    </location>
</feature>
<dbReference type="EMBL" id="JAGEOJ010000006">
    <property type="protein sequence ID" value="MBO2448663.1"/>
    <property type="molecule type" value="Genomic_DNA"/>
</dbReference>
<evidence type="ECO:0000313" key="4">
    <source>
        <dbReference type="Proteomes" id="UP000669179"/>
    </source>
</evidence>
<protein>
    <submittedName>
        <fullName evidence="3">Uncharacterized protein</fullName>
    </submittedName>
</protein>
<evidence type="ECO:0000256" key="2">
    <source>
        <dbReference type="SAM" id="Phobius"/>
    </source>
</evidence>
<evidence type="ECO:0000313" key="3">
    <source>
        <dbReference type="EMBL" id="MBO2448663.1"/>
    </source>
</evidence>
<proteinExistence type="predicted"/>
<feature type="transmembrane region" description="Helical" evidence="2">
    <location>
        <begin position="7"/>
        <end position="25"/>
    </location>
</feature>
<comment type="caution">
    <text evidence="3">The sequence shown here is derived from an EMBL/GenBank/DDBJ whole genome shotgun (WGS) entry which is preliminary data.</text>
</comment>
<keyword evidence="2" id="KW-1133">Transmembrane helix</keyword>
<name>A0A939PA58_9ACTN</name>
<feature type="region of interest" description="Disordered" evidence="1">
    <location>
        <begin position="54"/>
        <end position="74"/>
    </location>
</feature>
<keyword evidence="2" id="KW-0472">Membrane</keyword>
<gene>
    <name evidence="3" type="ORF">J4573_16295</name>
</gene>
<dbReference type="Proteomes" id="UP000669179">
    <property type="component" value="Unassembled WGS sequence"/>
</dbReference>
<organism evidence="3 4">
    <name type="scientific">Actinomadura barringtoniae</name>
    <dbReference type="NCBI Taxonomy" id="1427535"/>
    <lineage>
        <taxon>Bacteria</taxon>
        <taxon>Bacillati</taxon>
        <taxon>Actinomycetota</taxon>
        <taxon>Actinomycetes</taxon>
        <taxon>Streptosporangiales</taxon>
        <taxon>Thermomonosporaceae</taxon>
        <taxon>Actinomadura</taxon>
    </lineage>
</organism>
<reference evidence="3" key="1">
    <citation type="submission" date="2021-03" db="EMBL/GenBank/DDBJ databases">
        <authorList>
            <person name="Kanchanasin P."/>
            <person name="Saeng-In P."/>
            <person name="Phongsopitanun W."/>
            <person name="Yuki M."/>
            <person name="Kudo T."/>
            <person name="Ohkuma M."/>
            <person name="Tanasupawat S."/>
        </authorList>
    </citation>
    <scope>NUCLEOTIDE SEQUENCE</scope>
    <source>
        <strain evidence="3">GKU 128</strain>
    </source>
</reference>
<dbReference type="RefSeq" id="WP_208256325.1">
    <property type="nucleotide sequence ID" value="NZ_JAGEOJ010000006.1"/>
</dbReference>
<keyword evidence="4" id="KW-1185">Reference proteome</keyword>
<sequence>MSRKDTFFYLSISALLFLCTIGWASPGHHVGKGDVGLGLTVAVSFLAVVSFVYQGAAKRKKKRAKPASSRTPSP</sequence>
<keyword evidence="2" id="KW-0812">Transmembrane</keyword>
<dbReference type="AlphaFoldDB" id="A0A939PA58"/>